<protein>
    <recommendedName>
        <fullName evidence="3">Transcription factor domain-containing protein</fullName>
    </recommendedName>
</protein>
<keyword evidence="2" id="KW-1185">Reference proteome</keyword>
<dbReference type="EMBL" id="JBFXLS010000052">
    <property type="protein sequence ID" value="KAL2823437.1"/>
    <property type="molecule type" value="Genomic_DNA"/>
</dbReference>
<proteinExistence type="predicted"/>
<sequence length="362" mass="39664">MAPERDLFGSPTYNCALIQAVKDAHVTWKAWARIQSAQCLTACLILADAYSSQMLSVMPILSPDEVQIPLIRGDDLFMDPWNAPLFMAFDTQNYLRGLAGFGLQTVLTVTWLRILKSQRSIQNPTDSMPELWTPHPSLHSGHTDTNSASFIVTCLPLIFNTYEASFKTGNGNSLILWHYLGLCLTTNLSVVEDAAGRNGPGAAKRAAETLNLWAKSPAARRACLHTIQVLLALTHHCQSDGVMLHSEMALFNAALVLGQATLHAMTFDDVDWAEVGASGLDVHTLQEDASSSISAAAVFIRDGGRVCFRGAEYHSPYGAARRSFMDFASQLEEIGKWNVQEYCKVLHIINDTLFASDNMNGA</sequence>
<evidence type="ECO:0008006" key="3">
    <source>
        <dbReference type="Google" id="ProtNLM"/>
    </source>
</evidence>
<gene>
    <name evidence="1" type="ORF">BDW59DRAFT_173438</name>
</gene>
<comment type="caution">
    <text evidence="1">The sequence shown here is derived from an EMBL/GenBank/DDBJ whole genome shotgun (WGS) entry which is preliminary data.</text>
</comment>
<organism evidence="1 2">
    <name type="scientific">Aspergillus cavernicola</name>
    <dbReference type="NCBI Taxonomy" id="176166"/>
    <lineage>
        <taxon>Eukaryota</taxon>
        <taxon>Fungi</taxon>
        <taxon>Dikarya</taxon>
        <taxon>Ascomycota</taxon>
        <taxon>Pezizomycotina</taxon>
        <taxon>Eurotiomycetes</taxon>
        <taxon>Eurotiomycetidae</taxon>
        <taxon>Eurotiales</taxon>
        <taxon>Aspergillaceae</taxon>
        <taxon>Aspergillus</taxon>
        <taxon>Aspergillus subgen. Nidulantes</taxon>
    </lineage>
</organism>
<evidence type="ECO:0000313" key="2">
    <source>
        <dbReference type="Proteomes" id="UP001610335"/>
    </source>
</evidence>
<reference evidence="1 2" key="1">
    <citation type="submission" date="2024-07" db="EMBL/GenBank/DDBJ databases">
        <title>Section-level genome sequencing and comparative genomics of Aspergillus sections Usti and Cavernicolus.</title>
        <authorList>
            <consortium name="Lawrence Berkeley National Laboratory"/>
            <person name="Nybo J.L."/>
            <person name="Vesth T.C."/>
            <person name="Theobald S."/>
            <person name="Frisvad J.C."/>
            <person name="Larsen T.O."/>
            <person name="Kjaerboelling I."/>
            <person name="Rothschild-Mancinelli K."/>
            <person name="Lyhne E.K."/>
            <person name="Kogle M.E."/>
            <person name="Barry K."/>
            <person name="Clum A."/>
            <person name="Na H."/>
            <person name="Ledsgaard L."/>
            <person name="Lin J."/>
            <person name="Lipzen A."/>
            <person name="Kuo A."/>
            <person name="Riley R."/>
            <person name="Mondo S."/>
            <person name="LaButti K."/>
            <person name="Haridas S."/>
            <person name="Pangalinan J."/>
            <person name="Salamov A.A."/>
            <person name="Simmons B.A."/>
            <person name="Magnuson J.K."/>
            <person name="Chen J."/>
            <person name="Drula E."/>
            <person name="Henrissat B."/>
            <person name="Wiebenga A."/>
            <person name="Lubbers R.J."/>
            <person name="Gomes A.C."/>
            <person name="Makela M.R."/>
            <person name="Stajich J."/>
            <person name="Grigoriev I.V."/>
            <person name="Mortensen U.H."/>
            <person name="De vries R.P."/>
            <person name="Baker S.E."/>
            <person name="Andersen M.R."/>
        </authorList>
    </citation>
    <scope>NUCLEOTIDE SEQUENCE [LARGE SCALE GENOMIC DNA]</scope>
    <source>
        <strain evidence="1 2">CBS 600.67</strain>
    </source>
</reference>
<dbReference type="Proteomes" id="UP001610335">
    <property type="component" value="Unassembled WGS sequence"/>
</dbReference>
<name>A0ABR4I8Y8_9EURO</name>
<accession>A0ABR4I8Y8</accession>
<evidence type="ECO:0000313" key="1">
    <source>
        <dbReference type="EMBL" id="KAL2823437.1"/>
    </source>
</evidence>